<sequence length="794" mass="88200">MRGKTIYGIWARSKITIGAEEEEPAAAEPTESLDTGAPPTNSYLPASPFPIPATTFYTTYILPNRPYFPEKLISVSPPGDSSTPTTTYDPDPYTITLKSSSHKSLFAFLKSAEKTSLITTKSPPKKHSAQTDILIASVNATHPDVQVHASYVTVGEVEAKAARKALREEKAEGSARSKMEHAERLVNPNDQAYINVHVDTDPLLASCASSNSKGKGKSKDKANDKGKDKRKGRGKEEQKRRGCNWEFDAERALETSVALQSWTYARIRILQLNLFKQKVKELDAALGIEEPMPDNDDAAKIVSELDQMVKKCGDGLKELFTLFMKLSLTKETLDPFMWYHPYTFHPRENNTKLVSQDTSRPSFARKPPFALLTPATPSGTEDSWRVKPTPSQPPQSPQTPREPAEHPRAMFFVTPPPSALDQVQSKSFADFEVVNYSELAKFIGVPEKSEEKSVVSEKAETIIPEKPQRPVASDFFEEKPSLTDISPSTSTPSDAEIWRKPRKPSSVLYSETTNHRVMLLRQRMSHNSVIPEVVVSARSKQTLIDPSLRFCISCAFCFTDTHVAVCDENGNGATFIHTSPLGITTTEGLGATCQSRIDTLFLDNSKPNNAYRLETFRSAGSISVTTSPQLRSYFVNKRIFPDTPVTKDTEGSVSDKGFLEHASENTLAIYQKIMYSVGQRYVPVIEADGSDTRWAEPPFLETLSYSRQSTNSQLVVPPSTSLSPFLPLTTFVSLQPNVIRTQVDLESARLGHRSLVTRYHAPNSESDEDEFDFDYEEDVGRNVVPALFLAKAYS</sequence>
<protein>
    <submittedName>
        <fullName evidence="4">Uncharacterized protein</fullName>
    </submittedName>
</protein>
<evidence type="ECO:0000259" key="3">
    <source>
        <dbReference type="Pfam" id="PF25304"/>
    </source>
</evidence>
<dbReference type="Proteomes" id="UP000799118">
    <property type="component" value="Unassembled WGS sequence"/>
</dbReference>
<dbReference type="AlphaFoldDB" id="A0A6A4GPD3"/>
<name>A0A6A4GPD3_9AGAR</name>
<feature type="domain" description="NAD-specific glutamate dehydrogenase second" evidence="2">
    <location>
        <begin position="567"/>
        <end position="687"/>
    </location>
</feature>
<feature type="region of interest" description="Disordered" evidence="1">
    <location>
        <begin position="350"/>
        <end position="404"/>
    </location>
</feature>
<evidence type="ECO:0000313" key="4">
    <source>
        <dbReference type="EMBL" id="KAE9387044.1"/>
    </source>
</evidence>
<evidence type="ECO:0000313" key="5">
    <source>
        <dbReference type="Proteomes" id="UP000799118"/>
    </source>
</evidence>
<feature type="compositionally biased region" description="Basic and acidic residues" evidence="1">
    <location>
        <begin position="217"/>
        <end position="227"/>
    </location>
</feature>
<organism evidence="4 5">
    <name type="scientific">Gymnopus androsaceus JB14</name>
    <dbReference type="NCBI Taxonomy" id="1447944"/>
    <lineage>
        <taxon>Eukaryota</taxon>
        <taxon>Fungi</taxon>
        <taxon>Dikarya</taxon>
        <taxon>Basidiomycota</taxon>
        <taxon>Agaricomycotina</taxon>
        <taxon>Agaricomycetes</taxon>
        <taxon>Agaricomycetidae</taxon>
        <taxon>Agaricales</taxon>
        <taxon>Marasmiineae</taxon>
        <taxon>Omphalotaceae</taxon>
        <taxon>Gymnopus</taxon>
    </lineage>
</organism>
<dbReference type="Pfam" id="PF25304">
    <property type="entry name" value="WHD_eIF2D"/>
    <property type="match status" value="1"/>
</dbReference>
<keyword evidence="5" id="KW-1185">Reference proteome</keyword>
<evidence type="ECO:0000256" key="1">
    <source>
        <dbReference type="SAM" id="MobiDB-lite"/>
    </source>
</evidence>
<reference evidence="4" key="1">
    <citation type="journal article" date="2019" name="Environ. Microbiol.">
        <title>Fungal ecological strategies reflected in gene transcription - a case study of two litter decomposers.</title>
        <authorList>
            <person name="Barbi F."/>
            <person name="Kohler A."/>
            <person name="Barry K."/>
            <person name="Baskaran P."/>
            <person name="Daum C."/>
            <person name="Fauchery L."/>
            <person name="Ihrmark K."/>
            <person name="Kuo A."/>
            <person name="LaButti K."/>
            <person name="Lipzen A."/>
            <person name="Morin E."/>
            <person name="Grigoriev I.V."/>
            <person name="Henrissat B."/>
            <person name="Lindahl B."/>
            <person name="Martin F."/>
        </authorList>
    </citation>
    <scope>NUCLEOTIDE SEQUENCE</scope>
    <source>
        <strain evidence="4">JB14</strain>
    </source>
</reference>
<proteinExistence type="predicted"/>
<feature type="region of interest" description="Disordered" evidence="1">
    <location>
        <begin position="205"/>
        <end position="241"/>
    </location>
</feature>
<dbReference type="InterPro" id="IPR056365">
    <property type="entry name" value="NAD-GDH_2nd"/>
</dbReference>
<feature type="compositionally biased region" description="Polar residues" evidence="1">
    <location>
        <begin position="351"/>
        <end position="361"/>
    </location>
</feature>
<feature type="domain" description="eIF2D winged helix" evidence="3">
    <location>
        <begin position="47"/>
        <end position="124"/>
    </location>
</feature>
<gene>
    <name evidence="4" type="ORF">BT96DRAFT_1005517</name>
</gene>
<accession>A0A6A4GPD3</accession>
<dbReference type="Pfam" id="PF23152">
    <property type="entry name" value="GDH_2nd"/>
    <property type="match status" value="1"/>
</dbReference>
<feature type="region of interest" description="Disordered" evidence="1">
    <location>
        <begin position="20"/>
        <end position="40"/>
    </location>
</feature>
<dbReference type="OrthoDB" id="199771at2759"/>
<evidence type="ECO:0000259" key="2">
    <source>
        <dbReference type="Pfam" id="PF23152"/>
    </source>
</evidence>
<dbReference type="InterPro" id="IPR057429">
    <property type="entry name" value="WH_eIF2D"/>
</dbReference>
<dbReference type="EMBL" id="ML769828">
    <property type="protein sequence ID" value="KAE9387044.1"/>
    <property type="molecule type" value="Genomic_DNA"/>
</dbReference>